<organism evidence="1 2">
    <name type="scientific">Paractinoplanes abujensis</name>
    <dbReference type="NCBI Taxonomy" id="882441"/>
    <lineage>
        <taxon>Bacteria</taxon>
        <taxon>Bacillati</taxon>
        <taxon>Actinomycetota</taxon>
        <taxon>Actinomycetes</taxon>
        <taxon>Micromonosporales</taxon>
        <taxon>Micromonosporaceae</taxon>
        <taxon>Paractinoplanes</taxon>
    </lineage>
</organism>
<protein>
    <submittedName>
        <fullName evidence="1">Uncharacterized protein</fullName>
    </submittedName>
</protein>
<dbReference type="EMBL" id="JACHMF010000001">
    <property type="protein sequence ID" value="MBB4698411.1"/>
    <property type="molecule type" value="Genomic_DNA"/>
</dbReference>
<gene>
    <name evidence="1" type="ORF">BKA14_008559</name>
</gene>
<keyword evidence="2" id="KW-1185">Reference proteome</keyword>
<name>A0A7W7G8Y5_9ACTN</name>
<reference evidence="1 2" key="1">
    <citation type="submission" date="2020-08" db="EMBL/GenBank/DDBJ databases">
        <title>Sequencing the genomes of 1000 actinobacteria strains.</title>
        <authorList>
            <person name="Klenk H.-P."/>
        </authorList>
    </citation>
    <scope>NUCLEOTIDE SEQUENCE [LARGE SCALE GENOMIC DNA]</scope>
    <source>
        <strain evidence="1 2">DSM 45518</strain>
    </source>
</reference>
<evidence type="ECO:0000313" key="2">
    <source>
        <dbReference type="Proteomes" id="UP000542742"/>
    </source>
</evidence>
<accession>A0A7W7G8Y5</accession>
<sequence length="35" mass="3604">MTRTSSWSRLAVAATTVASLALLLYTVGAPHISTG</sequence>
<comment type="caution">
    <text evidence="1">The sequence shown here is derived from an EMBL/GenBank/DDBJ whole genome shotgun (WGS) entry which is preliminary data.</text>
</comment>
<dbReference type="AlphaFoldDB" id="A0A7W7G8Y5"/>
<dbReference type="Proteomes" id="UP000542742">
    <property type="component" value="Unassembled WGS sequence"/>
</dbReference>
<evidence type="ECO:0000313" key="1">
    <source>
        <dbReference type="EMBL" id="MBB4698411.1"/>
    </source>
</evidence>
<proteinExistence type="predicted"/>